<gene>
    <name evidence="6" type="ORF">PCOR1329_LOCUS46102</name>
</gene>
<dbReference type="InterPro" id="IPR020845">
    <property type="entry name" value="AMP-binding_CS"/>
</dbReference>
<dbReference type="InterPro" id="IPR042099">
    <property type="entry name" value="ANL_N_sf"/>
</dbReference>
<evidence type="ECO:0000313" key="6">
    <source>
        <dbReference type="EMBL" id="CAK0855326.1"/>
    </source>
</evidence>
<dbReference type="Gene3D" id="3.40.50.12780">
    <property type="entry name" value="N-terminal domain of ligase-like"/>
    <property type="match status" value="1"/>
</dbReference>
<dbReference type="PANTHER" id="PTHR43272">
    <property type="entry name" value="LONG-CHAIN-FATTY-ACID--COA LIGASE"/>
    <property type="match status" value="1"/>
</dbReference>
<feature type="chain" id="PRO_5047082010" description="AMP-dependent synthetase/ligase domain-containing protein" evidence="4">
    <location>
        <begin position="23"/>
        <end position="730"/>
    </location>
</feature>
<accession>A0ABN9U851</accession>
<keyword evidence="3" id="KW-0443">Lipid metabolism</keyword>
<name>A0ABN9U851_9DINO</name>
<feature type="domain" description="AMP-dependent synthetase/ligase" evidence="5">
    <location>
        <begin position="111"/>
        <end position="525"/>
    </location>
</feature>
<organism evidence="6 7">
    <name type="scientific">Prorocentrum cordatum</name>
    <dbReference type="NCBI Taxonomy" id="2364126"/>
    <lineage>
        <taxon>Eukaryota</taxon>
        <taxon>Sar</taxon>
        <taxon>Alveolata</taxon>
        <taxon>Dinophyceae</taxon>
        <taxon>Prorocentrales</taxon>
        <taxon>Prorocentraceae</taxon>
        <taxon>Prorocentrum</taxon>
    </lineage>
</organism>
<evidence type="ECO:0000313" key="7">
    <source>
        <dbReference type="Proteomes" id="UP001189429"/>
    </source>
</evidence>
<evidence type="ECO:0000259" key="5">
    <source>
        <dbReference type="Pfam" id="PF00501"/>
    </source>
</evidence>
<keyword evidence="4" id="KW-0732">Signal</keyword>
<evidence type="ECO:0000256" key="3">
    <source>
        <dbReference type="ARBA" id="ARBA00023098"/>
    </source>
</evidence>
<evidence type="ECO:0000256" key="1">
    <source>
        <dbReference type="ARBA" id="ARBA00022598"/>
    </source>
</evidence>
<feature type="signal peptide" evidence="4">
    <location>
        <begin position="1"/>
        <end position="22"/>
    </location>
</feature>
<keyword evidence="2" id="KW-0276">Fatty acid metabolism</keyword>
<dbReference type="SUPFAM" id="SSF56801">
    <property type="entry name" value="Acetyl-CoA synthetase-like"/>
    <property type="match status" value="1"/>
</dbReference>
<sequence length="730" mass="79687">MARLVSHVALLFFADAPLGTLAARVQAGSNDGDLRVSSSEGSALTPMPGIFTTNKLEYDPLARYSEGQNITDGFDAQLLIIWLARAAQKNPDQVALRAPKQDKDGNLLPKSGFNKFNPTAHTHQYEKYTWKQYYNLVIQAAAAFQSMGLKPMDAVNIKGLNSPEWLITFLGCIAAGGLPVGLYPTDSPDTVKFKAQDSGATFIAVGKARDLQTYSEFLNEESFSSVKAVIYWDANPLHPESLDQELIKKLSGNRRKVVMWKDFLKTGASLPAVFRDRVRQQVVEQKPGQAATVVYTSGTTGNPKGVLLSQDSLTWSATQVAKELLTKGVKHMRIVSYLPLNHIAGQMLDIVAPLYISSRAGGEYATTFFPAVCFVKKTCFKEQLKDASPTLFLGVPEVWDGLKMKIEDATKSWLFGKINDIAPAMLLKGVGLGSVEYALSGAGPITKSTLKFFSGMGLNILNLFGQSESSALGTGWRNEDFSNFNVDEKFGSIGRPLANKFRLVDKDSEGQGEIQLWGRNIMLGYMNRPDKTAEAITEDGWLKTGDLGRQDSDGFVWLTGRLKEIMKDKGGEMIAPVAVEEGIKLACNKPGASIIKHVIVVGDGKYYISALLTLVEAAVEGVPNGQLAGSAKDVDRIAKTVAEAMYSPRWAATLSQCIAEYNAVAAKSQERVFRYWILPKDITREDSPDLMTQTFKIKRTEVSKKYAAEIEACGGDEALTSREVKACGSA</sequence>
<evidence type="ECO:0000256" key="2">
    <source>
        <dbReference type="ARBA" id="ARBA00022832"/>
    </source>
</evidence>
<comment type="caution">
    <text evidence="6">The sequence shown here is derived from an EMBL/GenBank/DDBJ whole genome shotgun (WGS) entry which is preliminary data.</text>
</comment>
<dbReference type="Pfam" id="PF00501">
    <property type="entry name" value="AMP-binding"/>
    <property type="match status" value="1"/>
</dbReference>
<keyword evidence="1" id="KW-0436">Ligase</keyword>
<dbReference type="InterPro" id="IPR000873">
    <property type="entry name" value="AMP-dep_synth/lig_dom"/>
</dbReference>
<evidence type="ECO:0000256" key="4">
    <source>
        <dbReference type="SAM" id="SignalP"/>
    </source>
</evidence>
<dbReference type="Proteomes" id="UP001189429">
    <property type="component" value="Unassembled WGS sequence"/>
</dbReference>
<dbReference type="PROSITE" id="PS00455">
    <property type="entry name" value="AMP_BINDING"/>
    <property type="match status" value="1"/>
</dbReference>
<protein>
    <recommendedName>
        <fullName evidence="5">AMP-dependent synthetase/ligase domain-containing protein</fullName>
    </recommendedName>
</protein>
<dbReference type="PANTHER" id="PTHR43272:SF32">
    <property type="entry name" value="AMP-DEPENDENT SYNTHETASE_LIGASE DOMAIN-CONTAINING PROTEIN"/>
    <property type="match status" value="1"/>
</dbReference>
<reference evidence="6" key="1">
    <citation type="submission" date="2023-10" db="EMBL/GenBank/DDBJ databases">
        <authorList>
            <person name="Chen Y."/>
            <person name="Shah S."/>
            <person name="Dougan E. K."/>
            <person name="Thang M."/>
            <person name="Chan C."/>
        </authorList>
    </citation>
    <scope>NUCLEOTIDE SEQUENCE [LARGE SCALE GENOMIC DNA]</scope>
</reference>
<dbReference type="EMBL" id="CAUYUJ010015542">
    <property type="protein sequence ID" value="CAK0855326.1"/>
    <property type="molecule type" value="Genomic_DNA"/>
</dbReference>
<proteinExistence type="predicted"/>
<keyword evidence="7" id="KW-1185">Reference proteome</keyword>